<protein>
    <recommendedName>
        <fullName evidence="3">Clp R domain-containing protein</fullName>
    </recommendedName>
</protein>
<name>A0A7J7I4F0_CAMSI</name>
<dbReference type="InterPro" id="IPR044217">
    <property type="entry name" value="CLPT1/2"/>
</dbReference>
<proteinExistence type="predicted"/>
<dbReference type="PANTHER" id="PTHR47016">
    <property type="entry name" value="ATP-DEPENDENT CLP PROTEASE ATP-BINDING SUBUNIT CLPT1, CHLOROPLASTIC"/>
    <property type="match status" value="1"/>
</dbReference>
<dbReference type="InterPro" id="IPR004176">
    <property type="entry name" value="Clp_R_N"/>
</dbReference>
<feature type="region of interest" description="Disordered" evidence="2">
    <location>
        <begin position="48"/>
        <end position="72"/>
    </location>
</feature>
<comment type="caution">
    <text evidence="4">The sequence shown here is derived from an EMBL/GenBank/DDBJ whole genome shotgun (WGS) entry which is preliminary data.</text>
</comment>
<dbReference type="EMBL" id="JACBKZ010000001">
    <property type="protein sequence ID" value="KAF5959892.1"/>
    <property type="molecule type" value="Genomic_DNA"/>
</dbReference>
<dbReference type="SUPFAM" id="SSF81923">
    <property type="entry name" value="Double Clp-N motif"/>
    <property type="match status" value="1"/>
</dbReference>
<dbReference type="Proteomes" id="UP000593564">
    <property type="component" value="Unassembled WGS sequence"/>
</dbReference>
<dbReference type="Gene3D" id="1.10.1780.10">
    <property type="entry name" value="Clp, N-terminal domain"/>
    <property type="match status" value="1"/>
</dbReference>
<reference evidence="5" key="1">
    <citation type="journal article" date="2020" name="Nat. Commun.">
        <title>Genome assembly of wild tea tree DASZ reveals pedigree and selection history of tea varieties.</title>
        <authorList>
            <person name="Zhang W."/>
            <person name="Zhang Y."/>
            <person name="Qiu H."/>
            <person name="Guo Y."/>
            <person name="Wan H."/>
            <person name="Zhang X."/>
            <person name="Scossa F."/>
            <person name="Alseekh S."/>
            <person name="Zhang Q."/>
            <person name="Wang P."/>
            <person name="Xu L."/>
            <person name="Schmidt M.H."/>
            <person name="Jia X."/>
            <person name="Li D."/>
            <person name="Zhu A."/>
            <person name="Guo F."/>
            <person name="Chen W."/>
            <person name="Ni D."/>
            <person name="Usadel B."/>
            <person name="Fernie A.R."/>
            <person name="Wen W."/>
        </authorList>
    </citation>
    <scope>NUCLEOTIDE SEQUENCE [LARGE SCALE GENOMIC DNA]</scope>
    <source>
        <strain evidence="5">cv. G240</strain>
    </source>
</reference>
<evidence type="ECO:0000256" key="1">
    <source>
        <dbReference type="PROSITE-ProRule" id="PRU01251"/>
    </source>
</evidence>
<keyword evidence="5" id="KW-1185">Reference proteome</keyword>
<dbReference type="InterPro" id="IPR036628">
    <property type="entry name" value="Clp_N_dom_sf"/>
</dbReference>
<dbReference type="PROSITE" id="PS51903">
    <property type="entry name" value="CLP_R"/>
    <property type="match status" value="1"/>
</dbReference>
<dbReference type="AlphaFoldDB" id="A0A7J7I4F0"/>
<reference evidence="4 5" key="2">
    <citation type="submission" date="2020-07" db="EMBL/GenBank/DDBJ databases">
        <title>Genome assembly of wild tea tree DASZ reveals pedigree and selection history of tea varieties.</title>
        <authorList>
            <person name="Zhang W."/>
        </authorList>
    </citation>
    <scope>NUCLEOTIDE SEQUENCE [LARGE SCALE GENOMIC DNA]</scope>
    <source>
        <strain evidence="5">cv. G240</strain>
        <tissue evidence="4">Leaf</tissue>
    </source>
</reference>
<dbReference type="Pfam" id="PF02861">
    <property type="entry name" value="Clp_N"/>
    <property type="match status" value="1"/>
</dbReference>
<gene>
    <name evidence="4" type="ORF">HYC85_001101</name>
</gene>
<organism evidence="4 5">
    <name type="scientific">Camellia sinensis</name>
    <name type="common">Tea plant</name>
    <name type="synonym">Thea sinensis</name>
    <dbReference type="NCBI Taxonomy" id="4442"/>
    <lineage>
        <taxon>Eukaryota</taxon>
        <taxon>Viridiplantae</taxon>
        <taxon>Streptophyta</taxon>
        <taxon>Embryophyta</taxon>
        <taxon>Tracheophyta</taxon>
        <taxon>Spermatophyta</taxon>
        <taxon>Magnoliopsida</taxon>
        <taxon>eudicotyledons</taxon>
        <taxon>Gunneridae</taxon>
        <taxon>Pentapetalae</taxon>
        <taxon>asterids</taxon>
        <taxon>Ericales</taxon>
        <taxon>Theaceae</taxon>
        <taxon>Camellia</taxon>
    </lineage>
</organism>
<accession>A0A7J7I4F0</accession>
<evidence type="ECO:0000256" key="2">
    <source>
        <dbReference type="SAM" id="MobiDB-lite"/>
    </source>
</evidence>
<evidence type="ECO:0000313" key="4">
    <source>
        <dbReference type="EMBL" id="KAF5959892.1"/>
    </source>
</evidence>
<evidence type="ECO:0000259" key="3">
    <source>
        <dbReference type="PROSITE" id="PS51903"/>
    </source>
</evidence>
<feature type="domain" description="Clp R" evidence="3">
    <location>
        <begin position="75"/>
        <end position="220"/>
    </location>
</feature>
<keyword evidence="1" id="KW-0677">Repeat</keyword>
<evidence type="ECO:0000313" key="5">
    <source>
        <dbReference type="Proteomes" id="UP000593564"/>
    </source>
</evidence>
<sequence>MATYTISLLPIPSFRKSNNFPLPHPLILKLDNSLSSFIGTNLSTQPTNPWNRLSNHRRSTVATVSKPERGSSEKLPKWSARAIKSFAMAELEARKLKYPNTGTEALLMGILVEGTSLAAKFLRANGITLFKVRDETVNLLGRSDLYFFSPEHPPLTEPAQRALDWAVDEKLKSGENGEITTTHLLLGIWSEKESAGHKIMAALGFDDEKAKELAKSGLGKVLECCDLLCCLGTFAEQMSGSSRKSFE</sequence>
<dbReference type="PANTHER" id="PTHR47016:SF1">
    <property type="entry name" value="ATP-DEPENDENT CLP PROTEASE ATP-BINDING SUBUNIT CLPT1, CHLOROPLASTIC"/>
    <property type="match status" value="1"/>
</dbReference>